<keyword evidence="2" id="KW-1185">Reference proteome</keyword>
<name>A0A8X6QCE1_NEPPI</name>
<organism evidence="1 2">
    <name type="scientific">Nephila pilipes</name>
    <name type="common">Giant wood spider</name>
    <name type="synonym">Nephila maculata</name>
    <dbReference type="NCBI Taxonomy" id="299642"/>
    <lineage>
        <taxon>Eukaryota</taxon>
        <taxon>Metazoa</taxon>
        <taxon>Ecdysozoa</taxon>
        <taxon>Arthropoda</taxon>
        <taxon>Chelicerata</taxon>
        <taxon>Arachnida</taxon>
        <taxon>Araneae</taxon>
        <taxon>Araneomorphae</taxon>
        <taxon>Entelegynae</taxon>
        <taxon>Araneoidea</taxon>
        <taxon>Nephilidae</taxon>
        <taxon>Nephila</taxon>
    </lineage>
</organism>
<dbReference type="Proteomes" id="UP000887013">
    <property type="component" value="Unassembled WGS sequence"/>
</dbReference>
<gene>
    <name evidence="1" type="ORF">NPIL_382681</name>
</gene>
<protein>
    <submittedName>
        <fullName evidence="1">Uncharacterized protein</fullName>
    </submittedName>
</protein>
<evidence type="ECO:0000313" key="1">
    <source>
        <dbReference type="EMBL" id="GFU17627.1"/>
    </source>
</evidence>
<reference evidence="1" key="1">
    <citation type="submission" date="2020-08" db="EMBL/GenBank/DDBJ databases">
        <title>Multicomponent nature underlies the extraordinary mechanical properties of spider dragline silk.</title>
        <authorList>
            <person name="Kono N."/>
            <person name="Nakamura H."/>
            <person name="Mori M."/>
            <person name="Yoshida Y."/>
            <person name="Ohtoshi R."/>
            <person name="Malay A.D."/>
            <person name="Moran D.A.P."/>
            <person name="Tomita M."/>
            <person name="Numata K."/>
            <person name="Arakawa K."/>
        </authorList>
    </citation>
    <scope>NUCLEOTIDE SEQUENCE</scope>
</reference>
<evidence type="ECO:0000313" key="2">
    <source>
        <dbReference type="Proteomes" id="UP000887013"/>
    </source>
</evidence>
<dbReference type="AlphaFoldDB" id="A0A8X6QCE1"/>
<dbReference type="EMBL" id="BMAW01030690">
    <property type="protein sequence ID" value="GFU17627.1"/>
    <property type="molecule type" value="Genomic_DNA"/>
</dbReference>
<sequence>MVLILLRELNFSPSVRAYLHTFPDRGSIINPSPHTHSPYLFPLDFFSVGYGKPLVYGTLVTTRQTLVFRHSIVIAKSLYRRCDTISGVV</sequence>
<proteinExistence type="predicted"/>
<comment type="caution">
    <text evidence="1">The sequence shown here is derived from an EMBL/GenBank/DDBJ whole genome shotgun (WGS) entry which is preliminary data.</text>
</comment>
<accession>A0A8X6QCE1</accession>